<dbReference type="AlphaFoldDB" id="A0A5K7ZJF3"/>
<evidence type="ECO:0000313" key="11">
    <source>
        <dbReference type="EMBL" id="BBO81011.1"/>
    </source>
</evidence>
<comment type="subcellular location">
    <subcellularLocation>
        <location evidence="1">Cell inner membrane</location>
        <topology evidence="1">Multi-pass membrane protein</topology>
    </subcellularLocation>
</comment>
<keyword evidence="2" id="KW-0813">Transport</keyword>
<evidence type="ECO:0000313" key="12">
    <source>
        <dbReference type="Proteomes" id="UP000425960"/>
    </source>
</evidence>
<organism evidence="11 12">
    <name type="scientific">Desulfosarcina ovata subsp. sediminis</name>
    <dbReference type="NCBI Taxonomy" id="885957"/>
    <lineage>
        <taxon>Bacteria</taxon>
        <taxon>Pseudomonadati</taxon>
        <taxon>Thermodesulfobacteriota</taxon>
        <taxon>Desulfobacteria</taxon>
        <taxon>Desulfobacterales</taxon>
        <taxon>Desulfosarcinaceae</taxon>
        <taxon>Desulfosarcina</taxon>
    </lineage>
</organism>
<dbReference type="PANTHER" id="PTHR35011:SF2">
    <property type="entry name" value="2,3-DIKETO-L-GULONATE TRAP TRANSPORTER SMALL PERMEASE PROTEIN YIAM"/>
    <property type="match status" value="1"/>
</dbReference>
<keyword evidence="5 9" id="KW-0812">Transmembrane</keyword>
<dbReference type="GO" id="GO:0015740">
    <property type="term" value="P:C4-dicarboxylate transport"/>
    <property type="evidence" value="ECO:0007669"/>
    <property type="project" value="TreeGrafter"/>
</dbReference>
<reference evidence="11 12" key="1">
    <citation type="submission" date="2019-11" db="EMBL/GenBank/DDBJ databases">
        <title>Comparative genomics of hydrocarbon-degrading Desulfosarcina strains.</title>
        <authorList>
            <person name="Watanabe M."/>
            <person name="Kojima H."/>
            <person name="Fukui M."/>
        </authorList>
    </citation>
    <scope>NUCLEOTIDE SEQUENCE [LARGE SCALE GENOMIC DNA]</scope>
    <source>
        <strain evidence="11 12">28bB2T</strain>
    </source>
</reference>
<dbReference type="GO" id="GO:0005886">
    <property type="term" value="C:plasma membrane"/>
    <property type="evidence" value="ECO:0007669"/>
    <property type="project" value="UniProtKB-SubCell"/>
</dbReference>
<dbReference type="Proteomes" id="UP000425960">
    <property type="component" value="Chromosome"/>
</dbReference>
<evidence type="ECO:0000259" key="10">
    <source>
        <dbReference type="Pfam" id="PF04290"/>
    </source>
</evidence>
<evidence type="ECO:0000256" key="4">
    <source>
        <dbReference type="ARBA" id="ARBA00022519"/>
    </source>
</evidence>
<keyword evidence="7 9" id="KW-0472">Membrane</keyword>
<dbReference type="KEGG" id="dov:DSCO28_15770"/>
<evidence type="ECO:0000256" key="7">
    <source>
        <dbReference type="ARBA" id="ARBA00023136"/>
    </source>
</evidence>
<comment type="similarity">
    <text evidence="8">Belongs to the TRAP transporter small permease family.</text>
</comment>
<dbReference type="InterPro" id="IPR055348">
    <property type="entry name" value="DctQ"/>
</dbReference>
<keyword evidence="3" id="KW-1003">Cell membrane</keyword>
<evidence type="ECO:0000256" key="9">
    <source>
        <dbReference type="SAM" id="Phobius"/>
    </source>
</evidence>
<feature type="transmembrane region" description="Helical" evidence="9">
    <location>
        <begin position="117"/>
        <end position="140"/>
    </location>
</feature>
<keyword evidence="6 9" id="KW-1133">Transmembrane helix</keyword>
<proteinExistence type="inferred from homology"/>
<name>A0A5K7ZJF3_9BACT</name>
<dbReference type="EMBL" id="AP021876">
    <property type="protein sequence ID" value="BBO81011.1"/>
    <property type="molecule type" value="Genomic_DNA"/>
</dbReference>
<gene>
    <name evidence="11" type="ORF">DSCO28_15770</name>
</gene>
<evidence type="ECO:0000256" key="2">
    <source>
        <dbReference type="ARBA" id="ARBA00022448"/>
    </source>
</evidence>
<evidence type="ECO:0000256" key="6">
    <source>
        <dbReference type="ARBA" id="ARBA00022989"/>
    </source>
</evidence>
<dbReference type="Pfam" id="PF04290">
    <property type="entry name" value="DctQ"/>
    <property type="match status" value="1"/>
</dbReference>
<protein>
    <recommendedName>
        <fullName evidence="10">Tripartite ATP-independent periplasmic transporters DctQ component domain-containing protein</fullName>
    </recommendedName>
</protein>
<accession>A0A5K7ZJF3</accession>
<evidence type="ECO:0000256" key="5">
    <source>
        <dbReference type="ARBA" id="ARBA00022692"/>
    </source>
</evidence>
<evidence type="ECO:0000256" key="1">
    <source>
        <dbReference type="ARBA" id="ARBA00004429"/>
    </source>
</evidence>
<dbReference type="PANTHER" id="PTHR35011">
    <property type="entry name" value="2,3-DIKETO-L-GULONATE TRAP TRANSPORTER SMALL PERMEASE PROTEIN YIAM"/>
    <property type="match status" value="1"/>
</dbReference>
<sequence>MFFFLSDTFHHLGVLLIVFVLLVIVYQIAGRLIRASTFDTVELTSYLLIWITFACLPKAHREGRHIRVDLIYARLSKRTQYALDIFSGLISIMLSAIVVWQGILICEECVQAGDATLILHTPMIFINIALPVGMLLFGIASAEKIVSRSIEYRQNDK</sequence>
<feature type="domain" description="Tripartite ATP-independent periplasmic transporters DctQ component" evidence="10">
    <location>
        <begin position="21"/>
        <end position="148"/>
    </location>
</feature>
<feature type="transmembrane region" description="Helical" evidence="9">
    <location>
        <begin position="81"/>
        <end position="105"/>
    </location>
</feature>
<evidence type="ECO:0000256" key="3">
    <source>
        <dbReference type="ARBA" id="ARBA00022475"/>
    </source>
</evidence>
<keyword evidence="4" id="KW-0997">Cell inner membrane</keyword>
<feature type="transmembrane region" description="Helical" evidence="9">
    <location>
        <begin position="12"/>
        <end position="29"/>
    </location>
</feature>
<evidence type="ECO:0000256" key="8">
    <source>
        <dbReference type="ARBA" id="ARBA00038436"/>
    </source>
</evidence>
<dbReference type="GO" id="GO:0022857">
    <property type="term" value="F:transmembrane transporter activity"/>
    <property type="evidence" value="ECO:0007669"/>
    <property type="project" value="TreeGrafter"/>
</dbReference>
<dbReference type="InterPro" id="IPR007387">
    <property type="entry name" value="TRAP_DctQ"/>
</dbReference>